<dbReference type="InterPro" id="IPR039446">
    <property type="entry name" value="DauR-like"/>
</dbReference>
<dbReference type="InterPro" id="IPR039445">
    <property type="entry name" value="DauR-like_HTH"/>
</dbReference>
<accession>E8LLR6</accession>
<dbReference type="PANTHER" id="PTHR35568">
    <property type="entry name" value="TRANSCRIPTIONAL REGULATOR DAUR"/>
    <property type="match status" value="1"/>
</dbReference>
<evidence type="ECO:0000313" key="3">
    <source>
        <dbReference type="EMBL" id="EFY06537.1"/>
    </source>
</evidence>
<evidence type="ECO:0000313" key="4">
    <source>
        <dbReference type="Proteomes" id="UP000018458"/>
    </source>
</evidence>
<keyword evidence="4" id="KW-1185">Reference proteome</keyword>
<protein>
    <submittedName>
        <fullName evidence="3">YheO-like protein</fullName>
    </submittedName>
</protein>
<gene>
    <name evidence="3" type="ORF">HMPREF9444_01683</name>
</gene>
<organism evidence="3 4">
    <name type="scientific">Succinatimonas hippei (strain DSM 22608 / JCM 16073 / KCTC 15190 / YIT 12066)</name>
    <dbReference type="NCBI Taxonomy" id="762983"/>
    <lineage>
        <taxon>Bacteria</taxon>
        <taxon>Pseudomonadati</taxon>
        <taxon>Pseudomonadota</taxon>
        <taxon>Gammaproteobacteria</taxon>
        <taxon>Aeromonadales</taxon>
        <taxon>Succinivibrionaceae</taxon>
        <taxon>Succinatimonas</taxon>
    </lineage>
</organism>
<dbReference type="AlphaFoldDB" id="E8LLR6"/>
<evidence type="ECO:0000259" key="2">
    <source>
        <dbReference type="Pfam" id="PF13309"/>
    </source>
</evidence>
<dbReference type="OrthoDB" id="9796595at2"/>
<dbReference type="HOGENOM" id="CLU_080179_3_0_6"/>
<name>E8LLR6_SUCHY</name>
<evidence type="ECO:0000259" key="1">
    <source>
        <dbReference type="Pfam" id="PF08348"/>
    </source>
</evidence>
<dbReference type="RefSeq" id="WP_009143854.1">
    <property type="nucleotide sequence ID" value="NZ_GL831045.1"/>
</dbReference>
<feature type="domain" description="YheO-like" evidence="1">
    <location>
        <begin position="20"/>
        <end position="129"/>
    </location>
</feature>
<dbReference type="EMBL" id="AEVO01000113">
    <property type="protein sequence ID" value="EFY06537.1"/>
    <property type="molecule type" value="Genomic_DNA"/>
</dbReference>
<proteinExistence type="predicted"/>
<sequence>MIKKLNTKVHQYTQSDKLILENYKNIVDAIGQLLGSSCEVVLHSFEDLNSSVIYIHNGKKTGRSVGSPVTDKALKIFTDCIDNGTDFADVYFTKNKQNHTMRSTSTIIKNTKGQPIGMLCINLDISTPFDEMMSILLPPQGNTHDDNEHFAINVEDLIISNTLKVKEEVFADNSVSTRLKIKEIIHILNTQGIFQLRDAVAKVADTLNISKDVIYLHLRSFKKSN</sequence>
<dbReference type="PANTHER" id="PTHR35568:SF1">
    <property type="entry name" value="TRANSCRIPTIONAL REGULATOR DAUR"/>
    <property type="match status" value="1"/>
</dbReference>
<dbReference type="Proteomes" id="UP000018458">
    <property type="component" value="Unassembled WGS sequence"/>
</dbReference>
<dbReference type="eggNOG" id="COG2964">
    <property type="taxonomic scope" value="Bacteria"/>
</dbReference>
<comment type="caution">
    <text evidence="3">The sequence shown here is derived from an EMBL/GenBank/DDBJ whole genome shotgun (WGS) entry which is preliminary data.</text>
</comment>
<dbReference type="Pfam" id="PF13309">
    <property type="entry name" value="HTH_22"/>
    <property type="match status" value="1"/>
</dbReference>
<feature type="domain" description="Transcriptional regulator DauR-like HTH" evidence="2">
    <location>
        <begin position="165"/>
        <end position="219"/>
    </location>
</feature>
<reference evidence="3 4" key="1">
    <citation type="submission" date="2011-01" db="EMBL/GenBank/DDBJ databases">
        <authorList>
            <person name="Weinstock G."/>
            <person name="Sodergren E."/>
            <person name="Clifton S."/>
            <person name="Fulton L."/>
            <person name="Fulton B."/>
            <person name="Courtney L."/>
            <person name="Fronick C."/>
            <person name="Harrison M."/>
            <person name="Strong C."/>
            <person name="Farmer C."/>
            <person name="Delahaunty K."/>
            <person name="Markovic C."/>
            <person name="Hall O."/>
            <person name="Minx P."/>
            <person name="Tomlinson C."/>
            <person name="Mitreva M."/>
            <person name="Hou S."/>
            <person name="Chen J."/>
            <person name="Wollam A."/>
            <person name="Pepin K.H."/>
            <person name="Johnson M."/>
            <person name="Bhonagiri V."/>
            <person name="Zhang X."/>
            <person name="Suruliraj S."/>
            <person name="Warren W."/>
            <person name="Chinwalla A."/>
            <person name="Mardis E.R."/>
            <person name="Wilson R.K."/>
        </authorList>
    </citation>
    <scope>NUCLEOTIDE SEQUENCE [LARGE SCALE GENOMIC DNA]</scope>
    <source>
        <strain evidence="4">DSM 22608 / JCM 16073 / KCTC 15190 / YIT 12066</strain>
    </source>
</reference>
<dbReference type="InterPro" id="IPR013559">
    <property type="entry name" value="YheO"/>
</dbReference>
<dbReference type="Pfam" id="PF08348">
    <property type="entry name" value="PAS_6"/>
    <property type="match status" value="1"/>
</dbReference>